<dbReference type="Pfam" id="PF12799">
    <property type="entry name" value="LRR_4"/>
    <property type="match status" value="1"/>
</dbReference>
<accession>A0A1I7WY39</accession>
<dbReference type="AlphaFoldDB" id="A0A1I7WY39"/>
<dbReference type="InterPro" id="IPR005013">
    <property type="entry name" value="DDOST_48_kDa_subunit"/>
</dbReference>
<dbReference type="PANTHER" id="PTHR10830">
    <property type="entry name" value="DOLICHYL-DIPHOSPHOOLIGOSACCHARIDE--PROTEIN GLYCOSYLTRANSFERASE 48 KDA SUBUNIT"/>
    <property type="match status" value="1"/>
</dbReference>
<dbReference type="GO" id="GO:0008250">
    <property type="term" value="C:oligosaccharyltransferase complex"/>
    <property type="evidence" value="ECO:0007669"/>
    <property type="project" value="TreeGrafter"/>
</dbReference>
<dbReference type="Proteomes" id="UP000095283">
    <property type="component" value="Unplaced"/>
</dbReference>
<dbReference type="GO" id="GO:0018279">
    <property type="term" value="P:protein N-linked glycosylation via asparagine"/>
    <property type="evidence" value="ECO:0007669"/>
    <property type="project" value="InterPro"/>
</dbReference>
<dbReference type="InterPro" id="IPR032675">
    <property type="entry name" value="LRR_dom_sf"/>
</dbReference>
<feature type="transmembrane region" description="Helical" evidence="3">
    <location>
        <begin position="223"/>
        <end position="242"/>
    </location>
</feature>
<keyword evidence="4" id="KW-1185">Reference proteome</keyword>
<name>A0A1I7WY39_HETBA</name>
<dbReference type="SMART" id="SM00365">
    <property type="entry name" value="LRR_SD22"/>
    <property type="match status" value="2"/>
</dbReference>
<dbReference type="Gene3D" id="3.80.10.10">
    <property type="entry name" value="Ribonuclease Inhibitor"/>
    <property type="match status" value="1"/>
</dbReference>
<keyword evidence="1" id="KW-0433">Leucine-rich repeat</keyword>
<dbReference type="WBParaSite" id="Hba_10107">
    <property type="protein sequence ID" value="Hba_10107"/>
    <property type="gene ID" value="Hba_10107"/>
</dbReference>
<evidence type="ECO:0000313" key="5">
    <source>
        <dbReference type="WBParaSite" id="Hba_10107"/>
    </source>
</evidence>
<evidence type="ECO:0000313" key="4">
    <source>
        <dbReference type="Proteomes" id="UP000095283"/>
    </source>
</evidence>
<dbReference type="SUPFAM" id="SSF52058">
    <property type="entry name" value="L domain-like"/>
    <property type="match status" value="1"/>
</dbReference>
<keyword evidence="3" id="KW-0812">Transmembrane</keyword>
<sequence>MSDLEGEAESISHEEKERKEQVVRNQYNLFDFKEDEMELIMRNNFLVILNENLLALSEISNLEALVNLEKLDLSYNRIREIRGLSTLTKLTHLYLVHNKISLISGLDSLFELQLLELGDNRSFLIRCTSCKHSISHDLKKNICIFLFFVGNLYIMITFQLQDNGYHTTIVAGKEQLINAQLIVGDNNKMNPVLFRILTEERYAISLHYYLHFLLLIICKNGHYFYSCIIFGYLITALSKWVLKENGVLRVKKVEHHKVGEKDIPKEYTITEDVVSFYCFSVFIFIWYTI</sequence>
<organism evidence="4 5">
    <name type="scientific">Heterorhabditis bacteriophora</name>
    <name type="common">Entomopathogenic nematode worm</name>
    <dbReference type="NCBI Taxonomy" id="37862"/>
    <lineage>
        <taxon>Eukaryota</taxon>
        <taxon>Metazoa</taxon>
        <taxon>Ecdysozoa</taxon>
        <taxon>Nematoda</taxon>
        <taxon>Chromadorea</taxon>
        <taxon>Rhabditida</taxon>
        <taxon>Rhabditina</taxon>
        <taxon>Rhabditomorpha</taxon>
        <taxon>Strongyloidea</taxon>
        <taxon>Heterorhabditidae</taxon>
        <taxon>Heterorhabditis</taxon>
    </lineage>
</organism>
<proteinExistence type="predicted"/>
<dbReference type="PANTHER" id="PTHR10830:SF0">
    <property type="entry name" value="DOLICHYL-DIPHOSPHOOLIGOSACCHARIDE--PROTEIN GLYCOSYLTRANSFERASE 48 KDA SUBUNIT"/>
    <property type="match status" value="1"/>
</dbReference>
<reference evidence="5" key="1">
    <citation type="submission" date="2016-11" db="UniProtKB">
        <authorList>
            <consortium name="WormBaseParasite"/>
        </authorList>
    </citation>
    <scope>IDENTIFICATION</scope>
</reference>
<evidence type="ECO:0000256" key="3">
    <source>
        <dbReference type="SAM" id="Phobius"/>
    </source>
</evidence>
<keyword evidence="2" id="KW-0677">Repeat</keyword>
<dbReference type="InterPro" id="IPR001611">
    <property type="entry name" value="Leu-rich_rpt"/>
</dbReference>
<keyword evidence="3" id="KW-0472">Membrane</keyword>
<dbReference type="SMART" id="SM00369">
    <property type="entry name" value="LRR_TYP"/>
    <property type="match status" value="2"/>
</dbReference>
<evidence type="ECO:0000256" key="1">
    <source>
        <dbReference type="ARBA" id="ARBA00022614"/>
    </source>
</evidence>
<dbReference type="PROSITE" id="PS51450">
    <property type="entry name" value="LRR"/>
    <property type="match status" value="2"/>
</dbReference>
<dbReference type="InterPro" id="IPR003591">
    <property type="entry name" value="Leu-rich_rpt_typical-subtyp"/>
</dbReference>
<dbReference type="InterPro" id="IPR025875">
    <property type="entry name" value="Leu-rich_rpt_4"/>
</dbReference>
<protein>
    <submittedName>
        <fullName evidence="5">Leucine rich repeat protein</fullName>
    </submittedName>
</protein>
<keyword evidence="3" id="KW-1133">Transmembrane helix</keyword>
<feature type="transmembrane region" description="Helical" evidence="3">
    <location>
        <begin position="141"/>
        <end position="160"/>
    </location>
</feature>
<evidence type="ECO:0000256" key="2">
    <source>
        <dbReference type="ARBA" id="ARBA00022737"/>
    </source>
</evidence>